<dbReference type="PROSITE" id="PS00723">
    <property type="entry name" value="POLYPRENYL_SYNTHASE_1"/>
    <property type="match status" value="1"/>
</dbReference>
<comment type="cofactor">
    <cofactor evidence="1">
        <name>Mg(2+)</name>
        <dbReference type="ChEBI" id="CHEBI:18420"/>
    </cofactor>
</comment>
<comment type="caution">
    <text evidence="13">The sequence shown here is derived from an EMBL/GenBank/DDBJ whole genome shotgun (WGS) entry which is preliminary data.</text>
</comment>
<dbReference type="EMBL" id="NIDF01000059">
    <property type="protein sequence ID" value="TYJ54488.1"/>
    <property type="molecule type" value="Genomic_DNA"/>
</dbReference>
<dbReference type="InterPro" id="IPR000092">
    <property type="entry name" value="Polyprenyl_synt"/>
</dbReference>
<evidence type="ECO:0000256" key="9">
    <source>
        <dbReference type="ARBA" id="ARBA00032873"/>
    </source>
</evidence>
<keyword evidence="14" id="KW-1185">Reference proteome</keyword>
<organism evidence="13 14">
    <name type="scientific">Cryptococcus floricola</name>
    <dbReference type="NCBI Taxonomy" id="2591691"/>
    <lineage>
        <taxon>Eukaryota</taxon>
        <taxon>Fungi</taxon>
        <taxon>Dikarya</taxon>
        <taxon>Basidiomycota</taxon>
        <taxon>Agaricomycotina</taxon>
        <taxon>Tremellomycetes</taxon>
        <taxon>Tremellales</taxon>
        <taxon>Cryptococcaceae</taxon>
        <taxon>Cryptococcus</taxon>
    </lineage>
</organism>
<evidence type="ECO:0000256" key="7">
    <source>
        <dbReference type="ARBA" id="ARBA00032424"/>
    </source>
</evidence>
<evidence type="ECO:0000256" key="6">
    <source>
        <dbReference type="ARBA" id="ARBA00032380"/>
    </source>
</evidence>
<keyword evidence="3" id="KW-0479">Metal-binding</keyword>
<evidence type="ECO:0000256" key="10">
    <source>
        <dbReference type="ARBA" id="ARBA00033096"/>
    </source>
</evidence>
<dbReference type="Proteomes" id="UP000322245">
    <property type="component" value="Unassembled WGS sequence"/>
</dbReference>
<protein>
    <recommendedName>
        <fullName evidence="9">(2E,6E)-farnesyl diphosphate synthase</fullName>
    </recommendedName>
    <alternativeName>
        <fullName evidence="8">Dimethylallyltranstransferase</fullName>
    </alternativeName>
    <alternativeName>
        <fullName evidence="7">Farnesyl diphosphate synthase</fullName>
    </alternativeName>
    <alternativeName>
        <fullName evidence="5">Farnesyltranstransferase</fullName>
    </alternativeName>
    <alternativeName>
        <fullName evidence="10">Geranylgeranyl diphosphate synthase</fullName>
    </alternativeName>
    <alternativeName>
        <fullName evidence="6">Geranyltranstransferase</fullName>
    </alternativeName>
</protein>
<dbReference type="GO" id="GO:0004659">
    <property type="term" value="F:prenyltransferase activity"/>
    <property type="evidence" value="ECO:0007669"/>
    <property type="project" value="InterPro"/>
</dbReference>
<evidence type="ECO:0000256" key="2">
    <source>
        <dbReference type="ARBA" id="ARBA00006706"/>
    </source>
</evidence>
<evidence type="ECO:0000256" key="11">
    <source>
        <dbReference type="RuleBase" id="RU004466"/>
    </source>
</evidence>
<keyword evidence="11" id="KW-0808">Transferase</keyword>
<dbReference type="InterPro" id="IPR008949">
    <property type="entry name" value="Isoprenoid_synthase_dom_sf"/>
</dbReference>
<evidence type="ECO:0000256" key="4">
    <source>
        <dbReference type="ARBA" id="ARBA00022842"/>
    </source>
</evidence>
<dbReference type="Pfam" id="PF00348">
    <property type="entry name" value="polyprenyl_synt"/>
    <property type="match status" value="1"/>
</dbReference>
<dbReference type="PANTHER" id="PTHR12001:SF44">
    <property type="entry name" value="GERANYLGERANYL PYROPHOSPHATE SYNTHASE"/>
    <property type="match status" value="1"/>
</dbReference>
<gene>
    <name evidence="13" type="ORF">B9479_004812</name>
</gene>
<dbReference type="AlphaFoldDB" id="A0A5D3AUT5"/>
<dbReference type="InterPro" id="IPR033749">
    <property type="entry name" value="Polyprenyl_synt_CS"/>
</dbReference>
<evidence type="ECO:0000256" key="8">
    <source>
        <dbReference type="ARBA" id="ARBA00032448"/>
    </source>
</evidence>
<dbReference type="GO" id="GO:0008299">
    <property type="term" value="P:isoprenoid biosynthetic process"/>
    <property type="evidence" value="ECO:0007669"/>
    <property type="project" value="InterPro"/>
</dbReference>
<reference evidence="13 14" key="1">
    <citation type="submission" date="2017-05" db="EMBL/GenBank/DDBJ databases">
        <title>The Genome Sequence of Tsuchiyaea wingfieldii DSM 27421.</title>
        <authorList>
            <person name="Cuomo C."/>
            <person name="Passer A."/>
            <person name="Billmyre B."/>
            <person name="Heitman J."/>
        </authorList>
    </citation>
    <scope>NUCLEOTIDE SEQUENCE [LARGE SCALE GENOMIC DNA]</scope>
    <source>
        <strain evidence="13 14">DSM 27421</strain>
    </source>
</reference>
<keyword evidence="4" id="KW-0460">Magnesium</keyword>
<evidence type="ECO:0000256" key="5">
    <source>
        <dbReference type="ARBA" id="ARBA00032052"/>
    </source>
</evidence>
<dbReference type="Gene3D" id="1.10.600.10">
    <property type="entry name" value="Farnesyl Diphosphate Synthase"/>
    <property type="match status" value="1"/>
</dbReference>
<feature type="region of interest" description="Disordered" evidence="12">
    <location>
        <begin position="138"/>
        <end position="169"/>
    </location>
</feature>
<evidence type="ECO:0000313" key="14">
    <source>
        <dbReference type="Proteomes" id="UP000322245"/>
    </source>
</evidence>
<accession>A0A5D3AUT5</accession>
<dbReference type="PANTHER" id="PTHR12001">
    <property type="entry name" value="GERANYLGERANYL PYROPHOSPHATE SYNTHASE"/>
    <property type="match status" value="1"/>
</dbReference>
<sequence>MSSQRERGGEGEGDVPDYANLRQYVHNPGWSDAQERIILEPYTYISTNPNGKEIRPKLIAAFNLWLEVERGDLEVITEVVRMLHNASLLMDDVEDSSELRRGLPVAHTIYGIPQTINTANYVYFQAFQQLLQLGKGKDRDREDRLGRGKGEMEDVGSGESGRRRGGGGEKDLVEVVNEELLQLHRGQGMDLFWRDSLTCPTEKEYVDMVLGKAGGLLRLAVKLMMAKSDSKANYVPLVNLISIWFQIRDDYMNLSSTEYENNKGYCEDLTEGKFSFPIVHGIRADPSNRQILNVLQKKTTLPSLKHHVVTYLHHTTHSFTYTRSVLKSLEGQILQEIRELGGNGMLEGVVAALSLGEEEVGEGGVEEPV</sequence>
<proteinExistence type="inferred from homology"/>
<dbReference type="GO" id="GO:0046872">
    <property type="term" value="F:metal ion binding"/>
    <property type="evidence" value="ECO:0007669"/>
    <property type="project" value="UniProtKB-KW"/>
</dbReference>
<dbReference type="CDD" id="cd00685">
    <property type="entry name" value="Trans_IPPS_HT"/>
    <property type="match status" value="1"/>
</dbReference>
<comment type="similarity">
    <text evidence="2 11">Belongs to the FPP/GGPP synthase family.</text>
</comment>
<evidence type="ECO:0000256" key="12">
    <source>
        <dbReference type="SAM" id="MobiDB-lite"/>
    </source>
</evidence>
<evidence type="ECO:0000313" key="13">
    <source>
        <dbReference type="EMBL" id="TYJ54488.1"/>
    </source>
</evidence>
<feature type="compositionally biased region" description="Basic and acidic residues" evidence="12">
    <location>
        <begin position="138"/>
        <end position="152"/>
    </location>
</feature>
<evidence type="ECO:0000256" key="3">
    <source>
        <dbReference type="ARBA" id="ARBA00022723"/>
    </source>
</evidence>
<feature type="compositionally biased region" description="Basic and acidic residues" evidence="12">
    <location>
        <begin position="160"/>
        <end position="169"/>
    </location>
</feature>
<name>A0A5D3AUT5_9TREE</name>
<evidence type="ECO:0000256" key="1">
    <source>
        <dbReference type="ARBA" id="ARBA00001946"/>
    </source>
</evidence>
<dbReference type="SUPFAM" id="SSF48576">
    <property type="entry name" value="Terpenoid synthases"/>
    <property type="match status" value="1"/>
</dbReference>